<evidence type="ECO:0000313" key="2">
    <source>
        <dbReference type="EMBL" id="GHO50829.1"/>
    </source>
</evidence>
<keyword evidence="3" id="KW-1185">Reference proteome</keyword>
<dbReference type="AlphaFoldDB" id="A0A8J3IGP4"/>
<feature type="domain" description="DUF6884" evidence="1">
    <location>
        <begin position="14"/>
        <end position="130"/>
    </location>
</feature>
<evidence type="ECO:0000259" key="1">
    <source>
        <dbReference type="Pfam" id="PF21818"/>
    </source>
</evidence>
<evidence type="ECO:0000313" key="3">
    <source>
        <dbReference type="Proteomes" id="UP000612362"/>
    </source>
</evidence>
<dbReference type="Proteomes" id="UP000612362">
    <property type="component" value="Unassembled WGS sequence"/>
</dbReference>
<dbReference type="EMBL" id="BNJF01000009">
    <property type="protein sequence ID" value="GHO50829.1"/>
    <property type="molecule type" value="Genomic_DNA"/>
</dbReference>
<accession>A0A8J3IGP4</accession>
<sequence>MCFVFVGHSMKRLMLISCSGSKNPSLGLLPAIERYTGGVYSIIKKARREGYWQREIDILIVSAKYGLIAEDDLIEIYDQKMDKVRALELRGEVSQRLDDVLKRKNYSLIFMNMGSTYLMSIGDSFEVDRARRTGIIREAKGGIGKKLSQTKVWIKAQYMLG</sequence>
<dbReference type="InterPro" id="IPR049251">
    <property type="entry name" value="DUF6884"/>
</dbReference>
<dbReference type="Pfam" id="PF21818">
    <property type="entry name" value="DUF6884"/>
    <property type="match status" value="1"/>
</dbReference>
<proteinExistence type="predicted"/>
<organism evidence="2 3">
    <name type="scientific">Ktedonospora formicarum</name>
    <dbReference type="NCBI Taxonomy" id="2778364"/>
    <lineage>
        <taxon>Bacteria</taxon>
        <taxon>Bacillati</taxon>
        <taxon>Chloroflexota</taxon>
        <taxon>Ktedonobacteria</taxon>
        <taxon>Ktedonobacterales</taxon>
        <taxon>Ktedonobacteraceae</taxon>
        <taxon>Ktedonospora</taxon>
    </lineage>
</organism>
<protein>
    <recommendedName>
        <fullName evidence="1">DUF6884 domain-containing protein</fullName>
    </recommendedName>
</protein>
<name>A0A8J3IGP4_9CHLR</name>
<comment type="caution">
    <text evidence="2">The sequence shown here is derived from an EMBL/GenBank/DDBJ whole genome shotgun (WGS) entry which is preliminary data.</text>
</comment>
<reference evidence="2" key="1">
    <citation type="submission" date="2020-10" db="EMBL/GenBank/DDBJ databases">
        <title>Taxonomic study of unclassified bacteria belonging to the class Ktedonobacteria.</title>
        <authorList>
            <person name="Yabe S."/>
            <person name="Wang C.M."/>
            <person name="Zheng Y."/>
            <person name="Sakai Y."/>
            <person name="Cavaletti L."/>
            <person name="Monciardini P."/>
            <person name="Donadio S."/>
        </authorList>
    </citation>
    <scope>NUCLEOTIDE SEQUENCE</scope>
    <source>
        <strain evidence="2">SOSP1-1</strain>
    </source>
</reference>
<gene>
    <name evidence="2" type="ORF">KSX_89920</name>
</gene>